<dbReference type="Gene3D" id="2.60.40.2610">
    <property type="entry name" value="Outer membrane usher protein FimD, plug domain"/>
    <property type="match status" value="1"/>
</dbReference>
<comment type="caution">
    <text evidence="12">The sequence shown here is derived from an EMBL/GenBank/DDBJ whole genome shotgun (WGS) entry which is preliminary data.</text>
</comment>
<evidence type="ECO:0000313" key="13">
    <source>
        <dbReference type="Proteomes" id="UP000656723"/>
    </source>
</evidence>
<evidence type="ECO:0000256" key="7">
    <source>
        <dbReference type="ARBA" id="ARBA00022729"/>
    </source>
</evidence>
<dbReference type="GO" id="GO:0009297">
    <property type="term" value="P:pilus assembly"/>
    <property type="evidence" value="ECO:0007669"/>
    <property type="project" value="InterPro"/>
</dbReference>
<dbReference type="InterPro" id="IPR025949">
    <property type="entry name" value="PapC-like_C"/>
</dbReference>
<keyword evidence="3" id="KW-0813">Transport</keyword>
<proteinExistence type="inferred from homology"/>
<keyword evidence="4" id="KW-1134">Transmembrane beta strand</keyword>
<dbReference type="Proteomes" id="UP000656723">
    <property type="component" value="Unassembled WGS sequence"/>
</dbReference>
<keyword evidence="6" id="KW-0812">Transmembrane</keyword>
<dbReference type="Pfam" id="PF00577">
    <property type="entry name" value="Usher"/>
    <property type="match status" value="1"/>
</dbReference>
<comment type="subcellular location">
    <subcellularLocation>
        <location evidence="1">Cell outer membrane</location>
        <topology evidence="1">Multi-pass membrane protein</topology>
    </subcellularLocation>
</comment>
<comment type="similarity">
    <text evidence="2">Belongs to the fimbrial export usher family.</text>
</comment>
<reference evidence="12" key="1">
    <citation type="submission" date="2019-07" db="EMBL/GenBank/DDBJ databases">
        <title>KPC-2 carbapenem resistent Enterobacterales isolates from Germany.</title>
        <authorList>
            <person name="Yao Y."/>
            <person name="Falgenhauer L."/>
            <person name="Imirzalioglu C."/>
            <person name="Chakraborty T."/>
        </authorList>
    </citation>
    <scope>NUCLEOTIDE SEQUENCE</scope>
    <source>
        <strain evidence="12">CA13304</strain>
    </source>
</reference>
<evidence type="ECO:0000256" key="1">
    <source>
        <dbReference type="ARBA" id="ARBA00004571"/>
    </source>
</evidence>
<dbReference type="Gene3D" id="2.60.40.2070">
    <property type="match status" value="1"/>
</dbReference>
<evidence type="ECO:0000256" key="9">
    <source>
        <dbReference type="ARBA" id="ARBA00023237"/>
    </source>
</evidence>
<dbReference type="Gene3D" id="3.10.20.410">
    <property type="match status" value="1"/>
</dbReference>
<dbReference type="InterPro" id="IPR042186">
    <property type="entry name" value="FimD_plug_dom"/>
</dbReference>
<feature type="domain" description="PapC-like C-terminal" evidence="10">
    <location>
        <begin position="775"/>
        <end position="841"/>
    </location>
</feature>
<dbReference type="Pfam" id="PF13954">
    <property type="entry name" value="PapC_N"/>
    <property type="match status" value="1"/>
</dbReference>
<evidence type="ECO:0000256" key="8">
    <source>
        <dbReference type="ARBA" id="ARBA00023136"/>
    </source>
</evidence>
<gene>
    <name evidence="12" type="ORF">FOT72_10460</name>
</gene>
<dbReference type="InterPro" id="IPR000015">
    <property type="entry name" value="Fimb_usher"/>
</dbReference>
<protein>
    <submittedName>
        <fullName evidence="12">Fimbrial biogenesis outer membrane usher protein</fullName>
    </submittedName>
</protein>
<keyword evidence="7" id="KW-0732">Signal</keyword>
<dbReference type="GO" id="GO:0015473">
    <property type="term" value="F:fimbrial usher porin activity"/>
    <property type="evidence" value="ECO:0007669"/>
    <property type="project" value="InterPro"/>
</dbReference>
<dbReference type="Gene3D" id="2.60.40.3110">
    <property type="match status" value="1"/>
</dbReference>
<evidence type="ECO:0000313" key="12">
    <source>
        <dbReference type="EMBL" id="MBE0128418.1"/>
    </source>
</evidence>
<sequence length="865" mass="94460">MVSQIKSKRIKHSSLTGLLILAGIAPAWGRDYFDAALLRLDGSQTTTADLSMFETAGTIPPGNYLVEVYVNDVEKGLHNINFISSPETGVQPELSPTLLYELGVKTDTLPAFSGLEENSPILNLSSVIEGASAKFDFQEQRLNLSIPQVAMKTNIQGATDPRQWDDGIPALMMNYSLSGGRSWQQGSQGMSGSQNSNLFANLRGGVNWQAWRLRSDYTFTHNENEINNGKRQQNQTTRFSDTYLSRDIRAWRSEILIGENSTANDVFDSIPFKGVKLNSNEEMLPTSQRGFAPVLTGVAQSNARVTVSQNGRVIYETYVAPGAFRIEDLYQSGQSGDLTLTINESDGTVRTQTQAYSTLPVMQRPGKIKYEITGGRFNGGTTKGSREEDFVLGTLIYGLPWDVTLYGGGLLAEDYYSLAAGAGLSLGVMGALSADITTSSAQLPDEEKRRKGTSLRLRYAKSLLSTGTSVDLAAYRYSTRDYYNFSDFNSFGYQLKDDQVPWAMARQRSSFQLRLRQQLGAFGSLYLSAARNDYWNSNRVNNTVSAGYNGSLYGVSYGLIYTIDRIKSDGNWPENRQLSLNLNIPFSLFNKNSGLSTGYANWQMTHNNAGQVQQQLGLSGTALDNRLSWNATQSLSNNQNSDDATSLNVGYQGSKGAANLGYSYSNSYRSVNMNANGGLVVHSAGLTLSQTLGDSMAVVSARRSAGASVMGNLQTDSRGFAVIPHLANYQSNDINLDPSTLPDDVDIVNASQRVTPTKGAVVLARFETRVGLQVLITLTNKGVLLPFGAMVTVHDSENGILTGIVGEKGQVYMNGMPESGRLQARWGSEPHQQCSADFELNDSQQISKNNPVRMLTLHCEGQEQS</sequence>
<dbReference type="GO" id="GO:0009279">
    <property type="term" value="C:cell outer membrane"/>
    <property type="evidence" value="ECO:0007669"/>
    <property type="project" value="UniProtKB-SubCell"/>
</dbReference>
<feature type="domain" description="PapC N-terminal" evidence="11">
    <location>
        <begin position="32"/>
        <end position="178"/>
    </location>
</feature>
<evidence type="ECO:0000256" key="2">
    <source>
        <dbReference type="ARBA" id="ARBA00008064"/>
    </source>
</evidence>
<organism evidence="12 13">
    <name type="scientific">Citrobacter amalonaticus</name>
    <dbReference type="NCBI Taxonomy" id="35703"/>
    <lineage>
        <taxon>Bacteria</taxon>
        <taxon>Pseudomonadati</taxon>
        <taxon>Pseudomonadota</taxon>
        <taxon>Gammaproteobacteria</taxon>
        <taxon>Enterobacterales</taxon>
        <taxon>Enterobacteriaceae</taxon>
        <taxon>Citrobacter</taxon>
    </lineage>
</organism>
<dbReference type="AlphaFoldDB" id="A0A8I0MK30"/>
<dbReference type="PANTHER" id="PTHR30451">
    <property type="entry name" value="OUTER MEMBRANE USHER PROTEIN"/>
    <property type="match status" value="1"/>
</dbReference>
<evidence type="ECO:0000256" key="6">
    <source>
        <dbReference type="ARBA" id="ARBA00022692"/>
    </source>
</evidence>
<evidence type="ECO:0000259" key="11">
    <source>
        <dbReference type="Pfam" id="PF13954"/>
    </source>
</evidence>
<dbReference type="InterPro" id="IPR037224">
    <property type="entry name" value="PapC_N_sf"/>
</dbReference>
<dbReference type="Pfam" id="PF13953">
    <property type="entry name" value="PapC_C"/>
    <property type="match status" value="1"/>
</dbReference>
<name>A0A8I0MK30_CITAM</name>
<dbReference type="EMBL" id="VKME01000008">
    <property type="protein sequence ID" value="MBE0128418.1"/>
    <property type="molecule type" value="Genomic_DNA"/>
</dbReference>
<keyword evidence="8" id="KW-0472">Membrane</keyword>
<accession>A0A8I0MK30</accession>
<dbReference type="FunFam" id="2.60.40.3110:FF:000001">
    <property type="entry name" value="Putative fimbrial outer membrane usher"/>
    <property type="match status" value="1"/>
</dbReference>
<evidence type="ECO:0000256" key="5">
    <source>
        <dbReference type="ARBA" id="ARBA00022558"/>
    </source>
</evidence>
<evidence type="ECO:0000256" key="4">
    <source>
        <dbReference type="ARBA" id="ARBA00022452"/>
    </source>
</evidence>
<dbReference type="RefSeq" id="WP_192478380.1">
    <property type="nucleotide sequence ID" value="NZ_VKME01000008.1"/>
</dbReference>
<keyword evidence="9" id="KW-0998">Cell outer membrane</keyword>
<evidence type="ECO:0000259" key="10">
    <source>
        <dbReference type="Pfam" id="PF13953"/>
    </source>
</evidence>
<evidence type="ECO:0000256" key="3">
    <source>
        <dbReference type="ARBA" id="ARBA00022448"/>
    </source>
</evidence>
<dbReference type="PANTHER" id="PTHR30451:SF21">
    <property type="entry name" value="FIMBRIAL USHER DOMAIN-CONTAINING PROTEIN YDET-RELATED"/>
    <property type="match status" value="1"/>
</dbReference>
<dbReference type="SUPFAM" id="SSF141729">
    <property type="entry name" value="FimD N-terminal domain-like"/>
    <property type="match status" value="1"/>
</dbReference>
<dbReference type="InterPro" id="IPR025885">
    <property type="entry name" value="PapC_N"/>
</dbReference>
<keyword evidence="5" id="KW-1029">Fimbrium biogenesis</keyword>
<dbReference type="InterPro" id="IPR043142">
    <property type="entry name" value="PapC-like_C_sf"/>
</dbReference>